<organism evidence="11 12">
    <name type="scientific">Coemansia interrupta</name>
    <dbReference type="NCBI Taxonomy" id="1126814"/>
    <lineage>
        <taxon>Eukaryota</taxon>
        <taxon>Fungi</taxon>
        <taxon>Fungi incertae sedis</taxon>
        <taxon>Zoopagomycota</taxon>
        <taxon>Kickxellomycotina</taxon>
        <taxon>Kickxellomycetes</taxon>
        <taxon>Kickxellales</taxon>
        <taxon>Kickxellaceae</taxon>
        <taxon>Coemansia</taxon>
    </lineage>
</organism>
<dbReference type="Pfam" id="PF13921">
    <property type="entry name" value="Myb_DNA-bind_6"/>
    <property type="match status" value="1"/>
</dbReference>
<dbReference type="Pfam" id="PF11831">
    <property type="entry name" value="Myb_Cef"/>
    <property type="match status" value="1"/>
</dbReference>
<keyword evidence="12" id="KW-1185">Reference proteome</keyword>
<feature type="compositionally biased region" description="Basic and acidic residues" evidence="8">
    <location>
        <begin position="113"/>
        <end position="138"/>
    </location>
</feature>
<feature type="domain" description="HTH myb-type" evidence="10">
    <location>
        <begin position="58"/>
        <end position="107"/>
    </location>
</feature>
<dbReference type="InterPro" id="IPR047240">
    <property type="entry name" value="SANT_CDC5L_II"/>
</dbReference>
<dbReference type="InterPro" id="IPR021786">
    <property type="entry name" value="Cdc5p/Cef1_C"/>
</dbReference>
<keyword evidence="5" id="KW-0238">DNA-binding</keyword>
<evidence type="ECO:0000256" key="2">
    <source>
        <dbReference type="ARBA" id="ARBA00022664"/>
    </source>
</evidence>
<keyword evidence="2" id="KW-0507">mRNA processing</keyword>
<feature type="compositionally biased region" description="Pro residues" evidence="8">
    <location>
        <begin position="850"/>
        <end position="859"/>
    </location>
</feature>
<dbReference type="GO" id="GO:0005681">
    <property type="term" value="C:spliceosomal complex"/>
    <property type="evidence" value="ECO:0007669"/>
    <property type="project" value="UniProtKB-KW"/>
</dbReference>
<evidence type="ECO:0000256" key="5">
    <source>
        <dbReference type="ARBA" id="ARBA00023125"/>
    </source>
</evidence>
<name>A0A9W8HLC3_9FUNG</name>
<dbReference type="InterPro" id="IPR017930">
    <property type="entry name" value="Myb_dom"/>
</dbReference>
<keyword evidence="3" id="KW-0747">Spliceosome</keyword>
<dbReference type="InterPro" id="IPR009057">
    <property type="entry name" value="Homeodomain-like_sf"/>
</dbReference>
<reference evidence="11" key="1">
    <citation type="submission" date="2022-07" db="EMBL/GenBank/DDBJ databases">
        <title>Phylogenomic reconstructions and comparative analyses of Kickxellomycotina fungi.</title>
        <authorList>
            <person name="Reynolds N.K."/>
            <person name="Stajich J.E."/>
            <person name="Barry K."/>
            <person name="Grigoriev I.V."/>
            <person name="Crous P."/>
            <person name="Smith M.E."/>
        </authorList>
    </citation>
    <scope>NUCLEOTIDE SEQUENCE</scope>
    <source>
        <strain evidence="11">BCRC 34489</strain>
    </source>
</reference>
<keyword evidence="4" id="KW-0677">Repeat</keyword>
<dbReference type="SMART" id="SM00717">
    <property type="entry name" value="SANT"/>
    <property type="match status" value="2"/>
</dbReference>
<evidence type="ECO:0000256" key="7">
    <source>
        <dbReference type="ARBA" id="ARBA00023242"/>
    </source>
</evidence>
<protein>
    <submittedName>
        <fullName evidence="11">Pre-mRNA-splicing factor cef1</fullName>
    </submittedName>
</protein>
<sequence length="924" mass="102326">MRVHLKGGVWKNTEDEILKAAVMKYGKTQWSRISSLLVRKTPKQCKARWYEWLDPSIKKTEWSREEDEKLLHLARLMPTQWRTIAPIVGRSPAQCLERYQRLLDEAEARAAGEDDLGLRGETGAEGRAADARRLRPGEIDPNPETKAARPDPVDMDEDEKDMLSEARARLANTMGKKAKRKARERQLEEARRLASLQKRRELKAAGVELKTKKPKKGVKFHSDYNAEIPFERKPMPGFYDTTEELARSDRGNHVDSVKGRFLDTLEGKGRLQREEDARAEAKRKRDNRESIKFVRQVDQKGMEAIAAREEADQLAKRKKLVLPAPQVGDQELELIAKMGQQSSMAQEMVGGEGADELLGDYSATPSAASMAVRTPAQSDRIMNEALAQRAQAMQATPLLGAKMGEGAEHDDTAGPTRGSRLELTARRDINDSLATPNPLAAVLAPGSGTSVRDELGLNTPAPNAIASSTPRERKMAERSLREQLARKLASLPKPKNEFEIVVPEETPTLDTAVAIDAGTSATIEDQADVERRMEQLRVQEMEDELRRRSQCVQRGLPRPTRLGSSDIAAANDEQVAALIGDEMRRMILHDARKHPVADMPVLRPPSGMRVEALDDITEERISKARELILAEAGSSNTLQQDIAERAWRDAEASETWVGPELRFVPTSSVTAEQYIAKYRMELDARRELMAQEAGKAAKSEKKLGVVLGGYQARAKMLSEKIAQAYKDFEQTRLDTHAFATLYASEQAIIPSRIEKAKDELRMAENLERSLQAEYQELCKCHSQKKILVCYDNCPDSENRTLQEMQVQIFCAAVNGKEYNSELIDRMTRPARIVADDPQPTRAAPEQQQQQPPPPPPPNKAPDADRDDDGVFGGRASARKGAGGGHGSNFSLVDDNAAGALGPVAGARSAMAAALIAAYIIGSAM</sequence>
<feature type="compositionally biased region" description="Low complexity" evidence="8">
    <location>
        <begin position="837"/>
        <end position="849"/>
    </location>
</feature>
<gene>
    <name evidence="11" type="primary">CEF1</name>
    <name evidence="11" type="ORF">GGI15_000663</name>
</gene>
<keyword evidence="7" id="KW-0539">Nucleus</keyword>
<dbReference type="FunFam" id="1.10.10.60:FF:000021">
    <property type="entry name" value="CDC5 cell division cycle 5-like"/>
    <property type="match status" value="1"/>
</dbReference>
<keyword evidence="6" id="KW-0508">mRNA splicing</keyword>
<dbReference type="EMBL" id="JANBUM010000020">
    <property type="protein sequence ID" value="KAJ2787532.1"/>
    <property type="molecule type" value="Genomic_DNA"/>
</dbReference>
<evidence type="ECO:0000256" key="6">
    <source>
        <dbReference type="ARBA" id="ARBA00023187"/>
    </source>
</evidence>
<feature type="region of interest" description="Disordered" evidence="8">
    <location>
        <begin position="113"/>
        <end position="156"/>
    </location>
</feature>
<dbReference type="CDD" id="cd00167">
    <property type="entry name" value="SANT"/>
    <property type="match status" value="1"/>
</dbReference>
<evidence type="ECO:0000313" key="12">
    <source>
        <dbReference type="Proteomes" id="UP001140172"/>
    </source>
</evidence>
<dbReference type="Gene3D" id="1.10.10.60">
    <property type="entry name" value="Homeodomain-like"/>
    <property type="match status" value="2"/>
</dbReference>
<feature type="domain" description="Myb-like" evidence="9">
    <location>
        <begin position="2"/>
        <end position="53"/>
    </location>
</feature>
<comment type="caution">
    <text evidence="11">The sequence shown here is derived from an EMBL/GenBank/DDBJ whole genome shotgun (WGS) entry which is preliminary data.</text>
</comment>
<dbReference type="InterPro" id="IPR047242">
    <property type="entry name" value="CDC5L/Cef1"/>
</dbReference>
<evidence type="ECO:0000313" key="11">
    <source>
        <dbReference type="EMBL" id="KAJ2787532.1"/>
    </source>
</evidence>
<proteinExistence type="inferred from homology"/>
<evidence type="ECO:0000256" key="1">
    <source>
        <dbReference type="ARBA" id="ARBA00010506"/>
    </source>
</evidence>
<accession>A0A9W8HLC3</accession>
<dbReference type="OrthoDB" id="1410009at2759"/>
<comment type="similarity">
    <text evidence="1">Belongs to the CEF1 family.</text>
</comment>
<evidence type="ECO:0000256" key="4">
    <source>
        <dbReference type="ARBA" id="ARBA00022737"/>
    </source>
</evidence>
<dbReference type="GO" id="GO:0003677">
    <property type="term" value="F:DNA binding"/>
    <property type="evidence" value="ECO:0007669"/>
    <property type="project" value="UniProtKB-KW"/>
</dbReference>
<evidence type="ECO:0000256" key="3">
    <source>
        <dbReference type="ARBA" id="ARBA00022728"/>
    </source>
</evidence>
<dbReference type="Proteomes" id="UP001140172">
    <property type="component" value="Unassembled WGS sequence"/>
</dbReference>
<evidence type="ECO:0000259" key="10">
    <source>
        <dbReference type="PROSITE" id="PS51294"/>
    </source>
</evidence>
<feature type="domain" description="Myb-like" evidence="9">
    <location>
        <begin position="54"/>
        <end position="103"/>
    </location>
</feature>
<evidence type="ECO:0000259" key="9">
    <source>
        <dbReference type="PROSITE" id="PS50090"/>
    </source>
</evidence>
<feature type="region of interest" description="Disordered" evidence="8">
    <location>
        <begin position="836"/>
        <end position="887"/>
    </location>
</feature>
<dbReference type="PANTHER" id="PTHR45885:SF1">
    <property type="entry name" value="CELL DIVISION CYCLE 5-LIKE PROTEIN"/>
    <property type="match status" value="1"/>
</dbReference>
<dbReference type="GO" id="GO:0000974">
    <property type="term" value="C:Prp19 complex"/>
    <property type="evidence" value="ECO:0007669"/>
    <property type="project" value="InterPro"/>
</dbReference>
<dbReference type="GO" id="GO:0000398">
    <property type="term" value="P:mRNA splicing, via spliceosome"/>
    <property type="evidence" value="ECO:0007669"/>
    <property type="project" value="InterPro"/>
</dbReference>
<dbReference type="SUPFAM" id="SSF46689">
    <property type="entry name" value="Homeodomain-like"/>
    <property type="match status" value="1"/>
</dbReference>
<dbReference type="PROSITE" id="PS51294">
    <property type="entry name" value="HTH_MYB"/>
    <property type="match status" value="2"/>
</dbReference>
<dbReference type="InterPro" id="IPR001005">
    <property type="entry name" value="SANT/Myb"/>
</dbReference>
<dbReference type="PANTHER" id="PTHR45885">
    <property type="entry name" value="CELL DIVISION CYCLE 5-LIKE PROTEIN"/>
    <property type="match status" value="1"/>
</dbReference>
<dbReference type="CDD" id="cd11659">
    <property type="entry name" value="SANT_CDC5_II"/>
    <property type="match status" value="1"/>
</dbReference>
<feature type="domain" description="HTH myb-type" evidence="10">
    <location>
        <begin position="2"/>
        <end position="57"/>
    </location>
</feature>
<dbReference type="PROSITE" id="PS50090">
    <property type="entry name" value="MYB_LIKE"/>
    <property type="match status" value="2"/>
</dbReference>
<dbReference type="AlphaFoldDB" id="A0A9W8HLC3"/>
<evidence type="ECO:0000256" key="8">
    <source>
        <dbReference type="SAM" id="MobiDB-lite"/>
    </source>
</evidence>
<feature type="region of interest" description="Disordered" evidence="8">
    <location>
        <begin position="444"/>
        <end position="476"/>
    </location>
</feature>